<dbReference type="RefSeq" id="XP_007775050.1">
    <property type="nucleotide sequence ID" value="XM_007776860.1"/>
</dbReference>
<keyword evidence="3" id="KW-1185">Reference proteome</keyword>
<gene>
    <name evidence="2" type="ORF">CONPUDRAFT_85682</name>
</gene>
<proteinExistence type="predicted"/>
<evidence type="ECO:0000313" key="2">
    <source>
        <dbReference type="EMBL" id="EIW75002.1"/>
    </source>
</evidence>
<accession>A0A5M3M6K9</accession>
<evidence type="ECO:0000256" key="1">
    <source>
        <dbReference type="SAM" id="Phobius"/>
    </source>
</evidence>
<reference evidence="3" key="1">
    <citation type="journal article" date="2012" name="Science">
        <title>The Paleozoic origin of enzymatic lignin decomposition reconstructed from 31 fungal genomes.</title>
        <authorList>
            <person name="Floudas D."/>
            <person name="Binder M."/>
            <person name="Riley R."/>
            <person name="Barry K."/>
            <person name="Blanchette R.A."/>
            <person name="Henrissat B."/>
            <person name="Martinez A.T."/>
            <person name="Otillar R."/>
            <person name="Spatafora J.W."/>
            <person name="Yadav J.S."/>
            <person name="Aerts A."/>
            <person name="Benoit I."/>
            <person name="Boyd A."/>
            <person name="Carlson A."/>
            <person name="Copeland A."/>
            <person name="Coutinho P.M."/>
            <person name="de Vries R.P."/>
            <person name="Ferreira P."/>
            <person name="Findley K."/>
            <person name="Foster B."/>
            <person name="Gaskell J."/>
            <person name="Glotzer D."/>
            <person name="Gorecki P."/>
            <person name="Heitman J."/>
            <person name="Hesse C."/>
            <person name="Hori C."/>
            <person name="Igarashi K."/>
            <person name="Jurgens J.A."/>
            <person name="Kallen N."/>
            <person name="Kersten P."/>
            <person name="Kohler A."/>
            <person name="Kuees U."/>
            <person name="Kumar T.K.A."/>
            <person name="Kuo A."/>
            <person name="LaButti K."/>
            <person name="Larrondo L.F."/>
            <person name="Lindquist E."/>
            <person name="Ling A."/>
            <person name="Lombard V."/>
            <person name="Lucas S."/>
            <person name="Lundell T."/>
            <person name="Martin R."/>
            <person name="McLaughlin D.J."/>
            <person name="Morgenstern I."/>
            <person name="Morin E."/>
            <person name="Murat C."/>
            <person name="Nagy L.G."/>
            <person name="Nolan M."/>
            <person name="Ohm R.A."/>
            <person name="Patyshakuliyeva A."/>
            <person name="Rokas A."/>
            <person name="Ruiz-Duenas F.J."/>
            <person name="Sabat G."/>
            <person name="Salamov A."/>
            <person name="Samejima M."/>
            <person name="Schmutz J."/>
            <person name="Slot J.C."/>
            <person name="St John F."/>
            <person name="Stenlid J."/>
            <person name="Sun H."/>
            <person name="Sun S."/>
            <person name="Syed K."/>
            <person name="Tsang A."/>
            <person name="Wiebenga A."/>
            <person name="Young D."/>
            <person name="Pisabarro A."/>
            <person name="Eastwood D.C."/>
            <person name="Martin F."/>
            <person name="Cullen D."/>
            <person name="Grigoriev I.V."/>
            <person name="Hibbett D.S."/>
        </authorList>
    </citation>
    <scope>NUCLEOTIDE SEQUENCE [LARGE SCALE GENOMIC DNA]</scope>
    <source>
        <strain evidence="3">RWD-64-598 SS2</strain>
    </source>
</reference>
<dbReference type="AlphaFoldDB" id="A0A5M3M6K9"/>
<dbReference type="GeneID" id="19210998"/>
<evidence type="ECO:0000313" key="3">
    <source>
        <dbReference type="Proteomes" id="UP000053558"/>
    </source>
</evidence>
<keyword evidence="1" id="KW-0472">Membrane</keyword>
<dbReference type="Proteomes" id="UP000053558">
    <property type="component" value="Unassembled WGS sequence"/>
</dbReference>
<feature type="transmembrane region" description="Helical" evidence="1">
    <location>
        <begin position="6"/>
        <end position="23"/>
    </location>
</feature>
<dbReference type="KEGG" id="cput:CONPUDRAFT_85682"/>
<organism evidence="2 3">
    <name type="scientific">Coniophora puteana (strain RWD-64-598)</name>
    <name type="common">Brown rot fungus</name>
    <dbReference type="NCBI Taxonomy" id="741705"/>
    <lineage>
        <taxon>Eukaryota</taxon>
        <taxon>Fungi</taxon>
        <taxon>Dikarya</taxon>
        <taxon>Basidiomycota</taxon>
        <taxon>Agaricomycotina</taxon>
        <taxon>Agaricomycetes</taxon>
        <taxon>Agaricomycetidae</taxon>
        <taxon>Boletales</taxon>
        <taxon>Coniophorineae</taxon>
        <taxon>Coniophoraceae</taxon>
        <taxon>Coniophora</taxon>
    </lineage>
</organism>
<name>A0A5M3M6K9_CONPW</name>
<protein>
    <submittedName>
        <fullName evidence="2">Uncharacterized protein</fullName>
    </submittedName>
</protein>
<keyword evidence="1" id="KW-0812">Transmembrane</keyword>
<dbReference type="EMBL" id="JH711590">
    <property type="protein sequence ID" value="EIW75002.1"/>
    <property type="molecule type" value="Genomic_DNA"/>
</dbReference>
<keyword evidence="1" id="KW-1133">Transmembrane helix</keyword>
<sequence length="111" mass="12353">MAAVGFVLVVAFLVVGLFLYRLFRPSPESMAPPKDHVQLSGQTSTTYAYTPSYPMRGLGRTFTRDSRAHSLLRLGGTGRNDYPIRRDPEFGFEGLNLPPYEPRDAPPGYTT</sequence>
<comment type="caution">
    <text evidence="2">The sequence shown here is derived from an EMBL/GenBank/DDBJ whole genome shotgun (WGS) entry which is preliminary data.</text>
</comment>